<protein>
    <submittedName>
        <fullName evidence="9">NADH-quinone oxidoreductase subunit L</fullName>
    </submittedName>
</protein>
<dbReference type="InterPro" id="IPR001750">
    <property type="entry name" value="ND/Mrp_TM"/>
</dbReference>
<evidence type="ECO:0000256" key="4">
    <source>
        <dbReference type="ARBA" id="ARBA00023136"/>
    </source>
</evidence>
<feature type="transmembrane region" description="Helical" evidence="6">
    <location>
        <begin position="428"/>
        <end position="453"/>
    </location>
</feature>
<evidence type="ECO:0000313" key="10">
    <source>
        <dbReference type="Proteomes" id="UP000437748"/>
    </source>
</evidence>
<feature type="transmembrane region" description="Helical" evidence="6">
    <location>
        <begin position="388"/>
        <end position="408"/>
    </location>
</feature>
<evidence type="ECO:0000256" key="6">
    <source>
        <dbReference type="SAM" id="Phobius"/>
    </source>
</evidence>
<evidence type="ECO:0000256" key="2">
    <source>
        <dbReference type="ARBA" id="ARBA00022692"/>
    </source>
</evidence>
<dbReference type="Gene3D" id="1.20.5.2700">
    <property type="match status" value="1"/>
</dbReference>
<evidence type="ECO:0000313" key="9">
    <source>
        <dbReference type="EMBL" id="KAB8037133.1"/>
    </source>
</evidence>
<dbReference type="AlphaFoldDB" id="A0A6N6VPL6"/>
<keyword evidence="2 5" id="KW-0812">Transmembrane</keyword>
<feature type="transmembrane region" description="Helical" evidence="6">
    <location>
        <begin position="318"/>
        <end position="341"/>
    </location>
</feature>
<comment type="caution">
    <text evidence="9">The sequence shown here is derived from an EMBL/GenBank/DDBJ whole genome shotgun (WGS) entry which is preliminary data.</text>
</comment>
<dbReference type="InterPro" id="IPR001516">
    <property type="entry name" value="Proton_antipo_N"/>
</dbReference>
<feature type="transmembrane region" description="Helical" evidence="6">
    <location>
        <begin position="219"/>
        <end position="239"/>
    </location>
</feature>
<feature type="transmembrane region" description="Helical" evidence="6">
    <location>
        <begin position="290"/>
        <end position="311"/>
    </location>
</feature>
<dbReference type="Proteomes" id="UP000437748">
    <property type="component" value="Unassembled WGS sequence"/>
</dbReference>
<feature type="domain" description="NADH-Ubiquinone oxidoreductase (complex I) chain 5 N-terminal" evidence="8">
    <location>
        <begin position="78"/>
        <end position="124"/>
    </location>
</feature>
<feature type="transmembrane region" description="Helical" evidence="6">
    <location>
        <begin position="32"/>
        <end position="57"/>
    </location>
</feature>
<name>A0A6N6VPL6_9BACT</name>
<feature type="transmembrane region" description="Helical" evidence="6">
    <location>
        <begin position="6"/>
        <end position="25"/>
    </location>
</feature>
<feature type="transmembrane region" description="Helical" evidence="6">
    <location>
        <begin position="91"/>
        <end position="111"/>
    </location>
</feature>
<dbReference type="OrthoDB" id="5287408at2"/>
<feature type="transmembrane region" description="Helical" evidence="6">
    <location>
        <begin position="634"/>
        <end position="650"/>
    </location>
</feature>
<dbReference type="Pfam" id="PF00361">
    <property type="entry name" value="Proton_antipo_M"/>
    <property type="match status" value="1"/>
</dbReference>
<evidence type="ECO:0000256" key="3">
    <source>
        <dbReference type="ARBA" id="ARBA00022989"/>
    </source>
</evidence>
<keyword evidence="10" id="KW-1185">Reference proteome</keyword>
<dbReference type="PANTHER" id="PTHR42829">
    <property type="entry name" value="NADH-UBIQUINONE OXIDOREDUCTASE CHAIN 5"/>
    <property type="match status" value="1"/>
</dbReference>
<dbReference type="PANTHER" id="PTHR42829:SF2">
    <property type="entry name" value="NADH-UBIQUINONE OXIDOREDUCTASE CHAIN 5"/>
    <property type="match status" value="1"/>
</dbReference>
<dbReference type="NCBIfam" id="TIGR01974">
    <property type="entry name" value="NDH_I_L"/>
    <property type="match status" value="1"/>
</dbReference>
<comment type="subcellular location">
    <subcellularLocation>
        <location evidence="1">Endomembrane system</location>
        <topology evidence="1">Multi-pass membrane protein</topology>
    </subcellularLocation>
    <subcellularLocation>
        <location evidence="5">Membrane</location>
        <topology evidence="5">Multi-pass membrane protein</topology>
    </subcellularLocation>
</comment>
<dbReference type="GO" id="GO:0015990">
    <property type="term" value="P:electron transport coupled proton transport"/>
    <property type="evidence" value="ECO:0007669"/>
    <property type="project" value="TreeGrafter"/>
</dbReference>
<dbReference type="GO" id="GO:0042773">
    <property type="term" value="P:ATP synthesis coupled electron transport"/>
    <property type="evidence" value="ECO:0007669"/>
    <property type="project" value="InterPro"/>
</dbReference>
<reference evidence="9 10" key="1">
    <citation type="submission" date="2019-10" db="EMBL/GenBank/DDBJ databases">
        <title>New species of Slilvanegrellaceae.</title>
        <authorList>
            <person name="Pitt A."/>
            <person name="Hahn M.W."/>
        </authorList>
    </citation>
    <scope>NUCLEOTIDE SEQUENCE [LARGE SCALE GENOMIC DNA]</scope>
    <source>
        <strain evidence="9 10">SP-Ram-0.45-NSY-1</strain>
    </source>
</reference>
<dbReference type="GO" id="GO:0008137">
    <property type="term" value="F:NADH dehydrogenase (ubiquinone) activity"/>
    <property type="evidence" value="ECO:0007669"/>
    <property type="project" value="InterPro"/>
</dbReference>
<dbReference type="GO" id="GO:0003954">
    <property type="term" value="F:NADH dehydrogenase activity"/>
    <property type="evidence" value="ECO:0007669"/>
    <property type="project" value="TreeGrafter"/>
</dbReference>
<proteinExistence type="predicted"/>
<feature type="transmembrane region" description="Helical" evidence="6">
    <location>
        <begin position="123"/>
        <end position="141"/>
    </location>
</feature>
<keyword evidence="4 6" id="KW-0472">Membrane</keyword>
<dbReference type="InterPro" id="IPR003945">
    <property type="entry name" value="NU5C-like"/>
</dbReference>
<feature type="transmembrane region" description="Helical" evidence="6">
    <location>
        <begin position="147"/>
        <end position="165"/>
    </location>
</feature>
<feature type="transmembrane region" description="Helical" evidence="6">
    <location>
        <begin position="260"/>
        <end position="278"/>
    </location>
</feature>
<dbReference type="RefSeq" id="WP_153421551.1">
    <property type="nucleotide sequence ID" value="NZ_WFLM01000005.1"/>
</dbReference>
<accession>A0A6N6VPL6</accession>
<feature type="transmembrane region" description="Helical" evidence="6">
    <location>
        <begin position="465"/>
        <end position="487"/>
    </location>
</feature>
<evidence type="ECO:0000259" key="7">
    <source>
        <dbReference type="Pfam" id="PF00361"/>
    </source>
</evidence>
<feature type="transmembrane region" description="Helical" evidence="6">
    <location>
        <begin position="177"/>
        <end position="199"/>
    </location>
</feature>
<dbReference type="NCBIfam" id="NF005141">
    <property type="entry name" value="PRK06590.1"/>
    <property type="match status" value="1"/>
</dbReference>
<dbReference type="InterPro" id="IPR018393">
    <property type="entry name" value="NADHpl_OxRdtase_5_subgr"/>
</dbReference>
<dbReference type="PRINTS" id="PR01434">
    <property type="entry name" value="NADHDHGNASE5"/>
</dbReference>
<dbReference type="GO" id="GO:0016020">
    <property type="term" value="C:membrane"/>
    <property type="evidence" value="ECO:0007669"/>
    <property type="project" value="UniProtKB-SubCell"/>
</dbReference>
<dbReference type="GO" id="GO:0012505">
    <property type="term" value="C:endomembrane system"/>
    <property type="evidence" value="ECO:0007669"/>
    <property type="project" value="UniProtKB-SubCell"/>
</dbReference>
<feature type="transmembrane region" description="Helical" evidence="6">
    <location>
        <begin position="529"/>
        <end position="550"/>
    </location>
</feature>
<dbReference type="Pfam" id="PF00662">
    <property type="entry name" value="Proton_antipo_N"/>
    <property type="match status" value="1"/>
</dbReference>
<gene>
    <name evidence="9" type="primary">nuoL</name>
    <name evidence="9" type="ORF">GCL60_14990</name>
</gene>
<dbReference type="EMBL" id="WFLM01000005">
    <property type="protein sequence ID" value="KAB8037133.1"/>
    <property type="molecule type" value="Genomic_DNA"/>
</dbReference>
<organism evidence="9 10">
    <name type="scientific">Silvanigrella paludirubra</name>
    <dbReference type="NCBI Taxonomy" id="2499159"/>
    <lineage>
        <taxon>Bacteria</taxon>
        <taxon>Pseudomonadati</taxon>
        <taxon>Bdellovibrionota</taxon>
        <taxon>Oligoflexia</taxon>
        <taxon>Silvanigrellales</taxon>
        <taxon>Silvanigrellaceae</taxon>
        <taxon>Silvanigrella</taxon>
    </lineage>
</organism>
<feature type="domain" description="NADH:quinone oxidoreductase/Mrp antiporter transmembrane" evidence="7">
    <location>
        <begin position="142"/>
        <end position="437"/>
    </location>
</feature>
<feature type="transmembrane region" description="Helical" evidence="6">
    <location>
        <begin position="347"/>
        <end position="367"/>
    </location>
</feature>
<evidence type="ECO:0000259" key="8">
    <source>
        <dbReference type="Pfam" id="PF00662"/>
    </source>
</evidence>
<evidence type="ECO:0000256" key="5">
    <source>
        <dbReference type="RuleBase" id="RU000320"/>
    </source>
</evidence>
<evidence type="ECO:0000256" key="1">
    <source>
        <dbReference type="ARBA" id="ARBA00004127"/>
    </source>
</evidence>
<sequence>MQEQTLLTLIVLLPLVGALINAFALRAANVGIVCMVATFVVALPFIFSVMLFMGPVIQGNTLTVDLFNWVSVPLVNGKEFNISFGLTVDRLSGIFLLVITGVGSLIHMYSGEYMHHEKRPYRFFVYLNLFIFSMLLLVLGSNMLVTFLGWEGVGVCSYLLIGYWYEDKANSMAAIKAFIANRVGDAGFLIAMFLCYMLFKTINYAELAAIIAASPQTFLAENSVEITLIGLCLLLGVAGKSAQIPLYTWLPDAMAGPTPVSALIHAATMVTSGIYLMNRLSYVLVLSPTVMTTIAIVGAATAIFSATIGFAQTDIKKVLAYSTCSQLGYMVMACGVGAFQYGVSHVVTHAFFKACLFLGAGSVIHALHHEQDIRKMGGLFKKMPITSVTFLIATLAIIGFPGFSGFFSKDAILAAAWAGPFGSPILWLVGWVTAGFTAFYMLRLTWLVFFGACRAEHPDQIHETNFVITIPLIILAVLSIFGGLIAIPEVFTGKADFITSFLSPVLGQAQSIINASGIHATHLSHSMEYGLMGASVLIVFVGALFAIAVYKNGPDGGEKFANAFGPIYRLVRDKWRIDELYELILIRPLAKVGKFLYSFIDKIIIEGVVNGIPETLYTGTSVASDAQSGMARNYLKFIFISVFIFGLILFL</sequence>
<dbReference type="PRINTS" id="PR01435">
    <property type="entry name" value="NPOXDRDTASE5"/>
</dbReference>
<keyword evidence="3 6" id="KW-1133">Transmembrane helix</keyword>